<feature type="domain" description="Homogentisate 1,2-dioxygenase N-terminal" evidence="15">
    <location>
        <begin position="9"/>
        <end position="73"/>
    </location>
</feature>
<comment type="cofactor">
    <cofactor evidence="1 12">
        <name>Fe cation</name>
        <dbReference type="ChEBI" id="CHEBI:24875"/>
    </cofactor>
</comment>
<evidence type="ECO:0000256" key="13">
    <source>
        <dbReference type="SAM" id="MobiDB-lite"/>
    </source>
</evidence>
<organism evidence="16 17">
    <name type="scientific">Fonsecaea multimorphosa CBS 102226</name>
    <dbReference type="NCBI Taxonomy" id="1442371"/>
    <lineage>
        <taxon>Eukaryota</taxon>
        <taxon>Fungi</taxon>
        <taxon>Dikarya</taxon>
        <taxon>Ascomycota</taxon>
        <taxon>Pezizomycotina</taxon>
        <taxon>Eurotiomycetes</taxon>
        <taxon>Chaetothyriomycetidae</taxon>
        <taxon>Chaetothyriales</taxon>
        <taxon>Herpotrichiellaceae</taxon>
        <taxon>Fonsecaea</taxon>
    </lineage>
</organism>
<gene>
    <name evidence="16" type="ORF">Z520_04696</name>
</gene>
<feature type="region of interest" description="Disordered" evidence="13">
    <location>
        <begin position="13"/>
        <end position="38"/>
    </location>
</feature>
<feature type="binding site" evidence="12">
    <location>
        <position position="376"/>
    </location>
    <ligand>
        <name>Fe cation</name>
        <dbReference type="ChEBI" id="CHEBI:24875"/>
    </ligand>
</feature>
<dbReference type="Pfam" id="PF04209">
    <property type="entry name" value="HgmA_C"/>
    <property type="match status" value="1"/>
</dbReference>
<dbReference type="RefSeq" id="XP_016633243.1">
    <property type="nucleotide sequence ID" value="XM_016775200.1"/>
</dbReference>
<keyword evidence="17" id="KW-1185">Reference proteome</keyword>
<dbReference type="PANTHER" id="PTHR11056">
    <property type="entry name" value="HOMOGENTISATE 1,2-DIOXYGENASE"/>
    <property type="match status" value="1"/>
</dbReference>
<dbReference type="InterPro" id="IPR005708">
    <property type="entry name" value="Homogentis_dOase"/>
</dbReference>
<dbReference type="GO" id="GO:0006559">
    <property type="term" value="P:L-phenylalanine catabolic process"/>
    <property type="evidence" value="ECO:0007669"/>
    <property type="project" value="UniProtKB-UniPathway"/>
</dbReference>
<dbReference type="STRING" id="1442371.A0A0D2HB41"/>
<dbReference type="CDD" id="cd07000">
    <property type="entry name" value="cupin_HGO_N"/>
    <property type="match status" value="1"/>
</dbReference>
<dbReference type="GO" id="GO:0005737">
    <property type="term" value="C:cytoplasm"/>
    <property type="evidence" value="ECO:0007669"/>
    <property type="project" value="TreeGrafter"/>
</dbReference>
<evidence type="ECO:0000256" key="10">
    <source>
        <dbReference type="ARBA" id="ARBA00023232"/>
    </source>
</evidence>
<feature type="active site" description="Proton acceptor" evidence="11">
    <location>
        <position position="326"/>
    </location>
</feature>
<feature type="domain" description="Homogentisate 1,2-dioxygenase N-terminal" evidence="15">
    <location>
        <begin position="75"/>
        <end position="313"/>
    </location>
</feature>
<dbReference type="AlphaFoldDB" id="A0A0D2HB41"/>
<dbReference type="Gene3D" id="2.60.120.10">
    <property type="entry name" value="Jelly Rolls"/>
    <property type="match status" value="1"/>
</dbReference>
<evidence type="ECO:0000313" key="17">
    <source>
        <dbReference type="Proteomes" id="UP000053411"/>
    </source>
</evidence>
<dbReference type="GO" id="GO:0046872">
    <property type="term" value="F:metal ion binding"/>
    <property type="evidence" value="ECO:0007669"/>
    <property type="project" value="UniProtKB-KW"/>
</dbReference>
<feature type="binding site" evidence="12">
    <location>
        <position position="370"/>
    </location>
    <ligand>
        <name>Fe cation</name>
        <dbReference type="ChEBI" id="CHEBI:24875"/>
    </ligand>
</feature>
<dbReference type="InterPro" id="IPR046451">
    <property type="entry name" value="HgmA_C"/>
</dbReference>
<sequence>MGAETPKLQYLQGFGSSHSSEAIPGALPRGRNNPQKPPYGLVCEKVSGTAFTAPRKENQQTYVHKIKTSATFSEGKSRYLYRILPAVVHDRWTPYHRAYAPNDSSRSGSSENSSNLLGTETSLIPDQIRWSPFEIEDGNDFVTGMRLVCSAGSPESKSGLAIYIYTSTQSMPERQCFYSADGDMLVVPQRGTLSIQTELGKLLVEPTEIVVVPRGIRFRVENGLNGDDHLRGYILEIFGPNHFQLPELGVVGSSGCANPRDFQIPVAAFDTSSVTEWEVIAKYAQRLFVIRQNHTPFDVVGWHRTYYPYKYDLKLFNAVNSVTYDHLDPSVFTVLTCQSAIHGTAIADFAAVPPHMWVVTEDTYRPPWYHRNIMSEFVGLIQGQLEGKSGQAFAPGGASLHSVMSGHGPDAGAHKTATEAELNPVRTGANITFMFESSLFLGVSMWALDTCGKIQADYNSHWEAIKPNFALPG</sequence>
<evidence type="ECO:0000256" key="9">
    <source>
        <dbReference type="ARBA" id="ARBA00023004"/>
    </source>
</evidence>
<keyword evidence="8" id="KW-0560">Oxidoreductase</keyword>
<evidence type="ECO:0000256" key="6">
    <source>
        <dbReference type="ARBA" id="ARBA00022878"/>
    </source>
</evidence>
<evidence type="ECO:0000256" key="5">
    <source>
        <dbReference type="ARBA" id="ARBA00022723"/>
    </source>
</evidence>
<dbReference type="VEuPathDB" id="FungiDB:Z520_04696"/>
<evidence type="ECO:0000256" key="12">
    <source>
        <dbReference type="PIRSR" id="PIRSR605708-2"/>
    </source>
</evidence>
<accession>A0A0D2HB41</accession>
<feature type="region of interest" description="Disordered" evidence="13">
    <location>
        <begin position="98"/>
        <end position="117"/>
    </location>
</feature>
<keyword evidence="9 12" id="KW-0408">Iron</keyword>
<protein>
    <recommendedName>
        <fullName evidence="4">homogentisate 1,2-dioxygenase</fullName>
        <ecNumber evidence="4">1.13.11.5</ecNumber>
    </recommendedName>
</protein>
<feature type="binding site" evidence="12">
    <location>
        <position position="407"/>
    </location>
    <ligand>
        <name>Fe cation</name>
        <dbReference type="ChEBI" id="CHEBI:24875"/>
    </ligand>
</feature>
<dbReference type="OrthoDB" id="1689029at2759"/>
<evidence type="ECO:0000256" key="7">
    <source>
        <dbReference type="ARBA" id="ARBA00022964"/>
    </source>
</evidence>
<feature type="compositionally biased region" description="Low complexity" evidence="13">
    <location>
        <begin position="102"/>
        <end position="115"/>
    </location>
</feature>
<dbReference type="EMBL" id="KN848069">
    <property type="protein sequence ID" value="KIX99120.1"/>
    <property type="molecule type" value="Genomic_DNA"/>
</dbReference>
<reference evidence="16 17" key="1">
    <citation type="submission" date="2015-01" db="EMBL/GenBank/DDBJ databases">
        <title>The Genome Sequence of Fonsecaea multimorphosa CBS 102226.</title>
        <authorList>
            <consortium name="The Broad Institute Genomics Platform"/>
            <person name="Cuomo C."/>
            <person name="de Hoog S."/>
            <person name="Gorbushina A."/>
            <person name="Stielow B."/>
            <person name="Teixiera M."/>
            <person name="Abouelleil A."/>
            <person name="Chapman S.B."/>
            <person name="Priest M."/>
            <person name="Young S.K."/>
            <person name="Wortman J."/>
            <person name="Nusbaum C."/>
            <person name="Birren B."/>
        </authorList>
    </citation>
    <scope>NUCLEOTIDE SEQUENCE [LARGE SCALE GENOMIC DNA]</scope>
    <source>
        <strain evidence="16 17">CBS 102226</strain>
    </source>
</reference>
<evidence type="ECO:0000313" key="16">
    <source>
        <dbReference type="EMBL" id="KIX99120.1"/>
    </source>
</evidence>
<dbReference type="FunFam" id="2.60.120.10:FF:000034">
    <property type="entry name" value="Homogentisate 1,2-dioxygenase"/>
    <property type="match status" value="1"/>
</dbReference>
<dbReference type="InterPro" id="IPR014710">
    <property type="entry name" value="RmlC-like_jellyroll"/>
</dbReference>
<dbReference type="InterPro" id="IPR046452">
    <property type="entry name" value="HgmA_N"/>
</dbReference>
<evidence type="ECO:0000256" key="4">
    <source>
        <dbReference type="ARBA" id="ARBA00013127"/>
    </source>
</evidence>
<dbReference type="InterPro" id="IPR011051">
    <property type="entry name" value="RmlC_Cupin_sf"/>
</dbReference>
<dbReference type="SUPFAM" id="SSF51182">
    <property type="entry name" value="RmlC-like cupins"/>
    <property type="match status" value="2"/>
</dbReference>
<dbReference type="EC" id="1.13.11.5" evidence="4"/>
<dbReference type="GeneID" id="27710442"/>
<dbReference type="UniPathway" id="UPA00139">
    <property type="reaction ID" value="UER00339"/>
</dbReference>
<name>A0A0D2HB41_9EURO</name>
<evidence type="ECO:0000256" key="11">
    <source>
        <dbReference type="PIRSR" id="PIRSR605708-1"/>
    </source>
</evidence>
<evidence type="ECO:0000256" key="1">
    <source>
        <dbReference type="ARBA" id="ARBA00001962"/>
    </source>
</evidence>
<dbReference type="GO" id="GO:0006572">
    <property type="term" value="P:L-tyrosine catabolic process"/>
    <property type="evidence" value="ECO:0007669"/>
    <property type="project" value="UniProtKB-KW"/>
</dbReference>
<dbReference type="Pfam" id="PF20510">
    <property type="entry name" value="HgmA_N"/>
    <property type="match status" value="2"/>
</dbReference>
<feature type="domain" description="Homogentisate 1,2-dioxygenase C-terminal" evidence="14">
    <location>
        <begin position="315"/>
        <end position="469"/>
    </location>
</feature>
<comment type="pathway">
    <text evidence="2">Amino-acid degradation; L-phenylalanine degradation; acetoacetate and fumarate from L-phenylalanine: step 4/6.</text>
</comment>
<comment type="similarity">
    <text evidence="3">Belongs to the homogentisate dioxygenase family.</text>
</comment>
<keyword evidence="10" id="KW-0585">Phenylalanine catabolism</keyword>
<keyword evidence="6" id="KW-0828">Tyrosine catabolism</keyword>
<keyword evidence="7" id="KW-0223">Dioxygenase</keyword>
<proteinExistence type="inferred from homology"/>
<dbReference type="GO" id="GO:0004411">
    <property type="term" value="F:homogentisate 1,2-dioxygenase activity"/>
    <property type="evidence" value="ECO:0007669"/>
    <property type="project" value="UniProtKB-EC"/>
</dbReference>
<evidence type="ECO:0000259" key="14">
    <source>
        <dbReference type="Pfam" id="PF04209"/>
    </source>
</evidence>
<dbReference type="PANTHER" id="PTHR11056:SF0">
    <property type="entry name" value="HOMOGENTISATE 1,2-DIOXYGENASE"/>
    <property type="match status" value="1"/>
</dbReference>
<evidence type="ECO:0000256" key="8">
    <source>
        <dbReference type="ARBA" id="ARBA00023002"/>
    </source>
</evidence>
<evidence type="ECO:0000256" key="3">
    <source>
        <dbReference type="ARBA" id="ARBA00007757"/>
    </source>
</evidence>
<keyword evidence="5 12" id="KW-0479">Metal-binding</keyword>
<evidence type="ECO:0000256" key="2">
    <source>
        <dbReference type="ARBA" id="ARBA00004704"/>
    </source>
</evidence>
<feature type="binding site" evidence="12">
    <location>
        <position position="407"/>
    </location>
    <ligand>
        <name>homogentisate</name>
        <dbReference type="ChEBI" id="CHEBI:16169"/>
    </ligand>
</feature>
<evidence type="ECO:0000259" key="15">
    <source>
        <dbReference type="Pfam" id="PF20510"/>
    </source>
</evidence>
<dbReference type="Proteomes" id="UP000053411">
    <property type="component" value="Unassembled WGS sequence"/>
</dbReference>